<name>A0ABD0JAL0_9CAEN</name>
<accession>A0ABD0JAL0</accession>
<dbReference type="EMBL" id="JACVVK020000534">
    <property type="protein sequence ID" value="KAK7467881.1"/>
    <property type="molecule type" value="Genomic_DNA"/>
</dbReference>
<gene>
    <name evidence="1" type="ORF">BaRGS_00036886</name>
</gene>
<feature type="non-terminal residue" evidence="1">
    <location>
        <position position="1"/>
    </location>
</feature>
<dbReference type="AlphaFoldDB" id="A0ABD0JAL0"/>
<proteinExistence type="predicted"/>
<protein>
    <submittedName>
        <fullName evidence="1">Uncharacterized protein</fullName>
    </submittedName>
</protein>
<organism evidence="1 2">
    <name type="scientific">Batillaria attramentaria</name>
    <dbReference type="NCBI Taxonomy" id="370345"/>
    <lineage>
        <taxon>Eukaryota</taxon>
        <taxon>Metazoa</taxon>
        <taxon>Spiralia</taxon>
        <taxon>Lophotrochozoa</taxon>
        <taxon>Mollusca</taxon>
        <taxon>Gastropoda</taxon>
        <taxon>Caenogastropoda</taxon>
        <taxon>Sorbeoconcha</taxon>
        <taxon>Cerithioidea</taxon>
        <taxon>Batillariidae</taxon>
        <taxon>Batillaria</taxon>
    </lineage>
</organism>
<evidence type="ECO:0000313" key="1">
    <source>
        <dbReference type="EMBL" id="KAK7467881.1"/>
    </source>
</evidence>
<comment type="caution">
    <text evidence="1">The sequence shown here is derived from an EMBL/GenBank/DDBJ whole genome shotgun (WGS) entry which is preliminary data.</text>
</comment>
<evidence type="ECO:0000313" key="2">
    <source>
        <dbReference type="Proteomes" id="UP001519460"/>
    </source>
</evidence>
<dbReference type="Proteomes" id="UP001519460">
    <property type="component" value="Unassembled WGS sequence"/>
</dbReference>
<reference evidence="1 2" key="1">
    <citation type="journal article" date="2023" name="Sci. Data">
        <title>Genome assembly of the Korean intertidal mud-creeper Batillaria attramentaria.</title>
        <authorList>
            <person name="Patra A.K."/>
            <person name="Ho P.T."/>
            <person name="Jun S."/>
            <person name="Lee S.J."/>
            <person name="Kim Y."/>
            <person name="Won Y.J."/>
        </authorList>
    </citation>
    <scope>NUCLEOTIDE SEQUENCE [LARGE SCALE GENOMIC DNA]</scope>
    <source>
        <strain evidence="1">Wonlab-2016</strain>
    </source>
</reference>
<keyword evidence="2" id="KW-1185">Reference proteome</keyword>
<sequence length="114" mass="12705">YYRLSIRLPKETACPTFRHNAGCSLKTSRAESQERSRDQKPLPCPNLLSRSCQSSSTFPLLPVPSLPTSFSVLLELRDQGVDPAGAYDGTCCTGRDPVNWFRVSPVDLYLRTNV</sequence>